<dbReference type="InterPro" id="IPR011250">
    <property type="entry name" value="OMP/PagP_B-barrel"/>
</dbReference>
<comment type="caution">
    <text evidence="2">The sequence shown here is derived from an EMBL/GenBank/DDBJ whole genome shotgun (WGS) entry which is preliminary data.</text>
</comment>
<feature type="chain" id="PRO_5045955670" description="Outer membrane protein beta-barrel domain-containing protein" evidence="1">
    <location>
        <begin position="22"/>
        <end position="166"/>
    </location>
</feature>
<sequence length="166" mass="18069">MKKNILLLAITLFSFVNTLSAQDTKRVGGQIIYGSNLEALGLGVIGELPVAPKMVISPSFSFYFPKDQGFVKQSAWELNGNLNYIFIEDDNLVFYGIGGLNYTNIRVKSDIPGLGNFSNSVGRIGLNLGAGSNFDIGMSFLPFAEIKYILGDFDRLVIGAGIKFNL</sequence>
<name>A0ABS9UKF9_9BACT</name>
<dbReference type="EMBL" id="JAKZGS010000001">
    <property type="protein sequence ID" value="MCH7396713.1"/>
    <property type="molecule type" value="Genomic_DNA"/>
</dbReference>
<keyword evidence="3" id="KW-1185">Reference proteome</keyword>
<evidence type="ECO:0000256" key="1">
    <source>
        <dbReference type="SAM" id="SignalP"/>
    </source>
</evidence>
<keyword evidence="1" id="KW-0732">Signal</keyword>
<dbReference type="Gene3D" id="2.40.160.20">
    <property type="match status" value="1"/>
</dbReference>
<evidence type="ECO:0008006" key="4">
    <source>
        <dbReference type="Google" id="ProtNLM"/>
    </source>
</evidence>
<accession>A0ABS9UKF9</accession>
<gene>
    <name evidence="2" type="ORF">MM236_01885</name>
</gene>
<dbReference type="Proteomes" id="UP001165488">
    <property type="component" value="Unassembled WGS sequence"/>
</dbReference>
<feature type="signal peptide" evidence="1">
    <location>
        <begin position="1"/>
        <end position="21"/>
    </location>
</feature>
<organism evidence="2 3">
    <name type="scientific">Belliella calami</name>
    <dbReference type="NCBI Taxonomy" id="2923436"/>
    <lineage>
        <taxon>Bacteria</taxon>
        <taxon>Pseudomonadati</taxon>
        <taxon>Bacteroidota</taxon>
        <taxon>Cytophagia</taxon>
        <taxon>Cytophagales</taxon>
        <taxon>Cyclobacteriaceae</taxon>
        <taxon>Belliella</taxon>
    </lineage>
</organism>
<proteinExistence type="predicted"/>
<evidence type="ECO:0000313" key="3">
    <source>
        <dbReference type="Proteomes" id="UP001165488"/>
    </source>
</evidence>
<dbReference type="RefSeq" id="WP_241273233.1">
    <property type="nucleotide sequence ID" value="NZ_JAKZGS010000001.1"/>
</dbReference>
<reference evidence="2" key="1">
    <citation type="submission" date="2022-03" db="EMBL/GenBank/DDBJ databases">
        <title>De novo assembled genomes of Belliella spp. (Cyclobacteriaceae) strains.</title>
        <authorList>
            <person name="Szabo A."/>
            <person name="Korponai K."/>
            <person name="Felfoldi T."/>
        </authorList>
    </citation>
    <scope>NUCLEOTIDE SEQUENCE</scope>
    <source>
        <strain evidence="2">DSM 107340</strain>
    </source>
</reference>
<dbReference type="SUPFAM" id="SSF56925">
    <property type="entry name" value="OMPA-like"/>
    <property type="match status" value="1"/>
</dbReference>
<protein>
    <recommendedName>
        <fullName evidence="4">Outer membrane protein beta-barrel domain-containing protein</fullName>
    </recommendedName>
</protein>
<evidence type="ECO:0000313" key="2">
    <source>
        <dbReference type="EMBL" id="MCH7396713.1"/>
    </source>
</evidence>